<dbReference type="EMBL" id="JAUUTY010000004">
    <property type="protein sequence ID" value="KAK1648141.1"/>
    <property type="molecule type" value="Genomic_DNA"/>
</dbReference>
<keyword evidence="2" id="KW-1185">Reference proteome</keyword>
<gene>
    <name evidence="1" type="ORF">QYE76_065946</name>
</gene>
<protein>
    <submittedName>
        <fullName evidence="1">Uncharacterized protein</fullName>
    </submittedName>
</protein>
<name>A0AAD8S9H3_LOLMU</name>
<evidence type="ECO:0000313" key="1">
    <source>
        <dbReference type="EMBL" id="KAK1648141.1"/>
    </source>
</evidence>
<organism evidence="1 2">
    <name type="scientific">Lolium multiflorum</name>
    <name type="common">Italian ryegrass</name>
    <name type="synonym">Lolium perenne subsp. multiflorum</name>
    <dbReference type="NCBI Taxonomy" id="4521"/>
    <lineage>
        <taxon>Eukaryota</taxon>
        <taxon>Viridiplantae</taxon>
        <taxon>Streptophyta</taxon>
        <taxon>Embryophyta</taxon>
        <taxon>Tracheophyta</taxon>
        <taxon>Spermatophyta</taxon>
        <taxon>Magnoliopsida</taxon>
        <taxon>Liliopsida</taxon>
        <taxon>Poales</taxon>
        <taxon>Poaceae</taxon>
        <taxon>BOP clade</taxon>
        <taxon>Pooideae</taxon>
        <taxon>Poodae</taxon>
        <taxon>Poeae</taxon>
        <taxon>Poeae Chloroplast Group 2 (Poeae type)</taxon>
        <taxon>Loliodinae</taxon>
        <taxon>Loliinae</taxon>
        <taxon>Lolium</taxon>
    </lineage>
</organism>
<dbReference type="PANTHER" id="PTHR47481:SF41">
    <property type="entry name" value="COPIA-LIKE POLYPROTEIN_RETROTRANSPOSON"/>
    <property type="match status" value="1"/>
</dbReference>
<evidence type="ECO:0000313" key="2">
    <source>
        <dbReference type="Proteomes" id="UP001231189"/>
    </source>
</evidence>
<accession>A0AAD8S9H3</accession>
<reference evidence="1" key="1">
    <citation type="submission" date="2023-07" db="EMBL/GenBank/DDBJ databases">
        <title>A chromosome-level genome assembly of Lolium multiflorum.</title>
        <authorList>
            <person name="Chen Y."/>
            <person name="Copetti D."/>
            <person name="Kolliker R."/>
            <person name="Studer B."/>
        </authorList>
    </citation>
    <scope>NUCLEOTIDE SEQUENCE</scope>
    <source>
        <strain evidence="1">02402/16</strain>
        <tissue evidence="1">Leaf</tissue>
    </source>
</reference>
<dbReference type="PANTHER" id="PTHR47481">
    <property type="match status" value="1"/>
</dbReference>
<dbReference type="Proteomes" id="UP001231189">
    <property type="component" value="Unassembled WGS sequence"/>
</dbReference>
<comment type="caution">
    <text evidence="1">The sequence shown here is derived from an EMBL/GenBank/DDBJ whole genome shotgun (WGS) entry which is preliminary data.</text>
</comment>
<sequence length="123" mass="14508">MWRQDMELAIGLHGVEDHVAADFNDHEDDREWKRINLIVKSWIYTTCKPEFKELIMYPSKTVFSLWATIENMFTNNGHSSIAVYASRLQRIAHGLCDIRKPLDDEDLVVYFLRGLDNRHRTAR</sequence>
<proteinExistence type="predicted"/>
<dbReference type="AlphaFoldDB" id="A0AAD8S9H3"/>